<dbReference type="HOGENOM" id="CLU_1636349_0_0_1"/>
<organism evidence="1 2">
    <name type="scientific">Rozella allomycis (strain CSF55)</name>
    <dbReference type="NCBI Taxonomy" id="988480"/>
    <lineage>
        <taxon>Eukaryota</taxon>
        <taxon>Fungi</taxon>
        <taxon>Fungi incertae sedis</taxon>
        <taxon>Cryptomycota</taxon>
        <taxon>Cryptomycota incertae sedis</taxon>
        <taxon>Rozella</taxon>
    </lineage>
</organism>
<proteinExistence type="predicted"/>
<sequence length="162" mass="18944">MAMTKFEVYLLYGVKGGFVQPLYHRCVYFRLRNDEIEVTEKSLISPRNDLFNKVYKVKKSVFAMDKAMIDKFKNYVTDKDNALVVSIENDGYALEWSNLPTYTGCNQNERTDVKNEFVDQYDNLVSLIESLTQNSVKEEYVENEEYPFDISILHNESGEMVE</sequence>
<name>A0A075AP19_ROZAC</name>
<keyword evidence="2" id="KW-1185">Reference proteome</keyword>
<accession>A0A075AP19</accession>
<evidence type="ECO:0000313" key="2">
    <source>
        <dbReference type="Proteomes" id="UP000030755"/>
    </source>
</evidence>
<gene>
    <name evidence="1" type="ORF">O9G_000153</name>
</gene>
<reference evidence="1 2" key="1">
    <citation type="journal article" date="2013" name="Curr. Biol.">
        <title>Shared signatures of parasitism and phylogenomics unite Cryptomycota and microsporidia.</title>
        <authorList>
            <person name="James T.Y."/>
            <person name="Pelin A."/>
            <person name="Bonen L."/>
            <person name="Ahrendt S."/>
            <person name="Sain D."/>
            <person name="Corradi N."/>
            <person name="Stajich J.E."/>
        </authorList>
    </citation>
    <scope>NUCLEOTIDE SEQUENCE [LARGE SCALE GENOMIC DNA]</scope>
    <source>
        <strain evidence="1 2">CSF55</strain>
    </source>
</reference>
<dbReference type="Proteomes" id="UP000030755">
    <property type="component" value="Unassembled WGS sequence"/>
</dbReference>
<protein>
    <submittedName>
        <fullName evidence="1">Uncharacterized protein</fullName>
    </submittedName>
</protein>
<dbReference type="AlphaFoldDB" id="A0A075AP19"/>
<dbReference type="EMBL" id="KE561209">
    <property type="protein sequence ID" value="EPZ31674.1"/>
    <property type="molecule type" value="Genomic_DNA"/>
</dbReference>
<evidence type="ECO:0000313" key="1">
    <source>
        <dbReference type="EMBL" id="EPZ31674.1"/>
    </source>
</evidence>